<dbReference type="EMBL" id="BGZK01000772">
    <property type="protein sequence ID" value="GBP59833.1"/>
    <property type="molecule type" value="Genomic_DNA"/>
</dbReference>
<keyword evidence="2" id="KW-1185">Reference proteome</keyword>
<dbReference type="OrthoDB" id="445826at2759"/>
<proteinExistence type="predicted"/>
<dbReference type="AlphaFoldDB" id="A0A4C1X9J7"/>
<gene>
    <name evidence="1" type="ORF">EVAR_40217_1</name>
</gene>
<protein>
    <recommendedName>
        <fullName evidence="3">RNA-directed DNA polymerase from mobile element jockey</fullName>
    </recommendedName>
</protein>
<evidence type="ECO:0000313" key="2">
    <source>
        <dbReference type="Proteomes" id="UP000299102"/>
    </source>
</evidence>
<organism evidence="1 2">
    <name type="scientific">Eumeta variegata</name>
    <name type="common">Bagworm moth</name>
    <name type="synonym">Eumeta japonica</name>
    <dbReference type="NCBI Taxonomy" id="151549"/>
    <lineage>
        <taxon>Eukaryota</taxon>
        <taxon>Metazoa</taxon>
        <taxon>Ecdysozoa</taxon>
        <taxon>Arthropoda</taxon>
        <taxon>Hexapoda</taxon>
        <taxon>Insecta</taxon>
        <taxon>Pterygota</taxon>
        <taxon>Neoptera</taxon>
        <taxon>Endopterygota</taxon>
        <taxon>Lepidoptera</taxon>
        <taxon>Glossata</taxon>
        <taxon>Ditrysia</taxon>
        <taxon>Tineoidea</taxon>
        <taxon>Psychidae</taxon>
        <taxon>Oiketicinae</taxon>
        <taxon>Eumeta</taxon>
    </lineage>
</organism>
<accession>A0A4C1X9J7</accession>
<name>A0A4C1X9J7_EUMVA</name>
<evidence type="ECO:0000313" key="1">
    <source>
        <dbReference type="EMBL" id="GBP59833.1"/>
    </source>
</evidence>
<sequence length="308" mass="34705">MLPLPLLGLPVAIFNAYLRNCYFSPIWKEVEVIDIHKPGKPRDLPASYRPLSLPSGLGVQLALFADDTVLYFRARHKKSTFLRLQSAVDKPSQWFRTWRIKGLRTPNLAKFLKDASKRFFYIAGSHPNALLHSAVDYEPPQSHHFICRPRNVLTDPPDALTAAVDSLMEVNDTHDRLSGMSRAVDTPAWRPAAFGEAIVEVQLYTIAEQIIPTSGEVFSGFQPHTTRVHGRAGVRIPSRTSRRANWQTGRIPGWDPRTWIPRQTADGDLGGAYGIIRTRPRRHKTDAKDAPARNPLIKWRDGVVAIKL</sequence>
<comment type="caution">
    <text evidence="1">The sequence shown here is derived from an EMBL/GenBank/DDBJ whole genome shotgun (WGS) entry which is preliminary data.</text>
</comment>
<dbReference type="Proteomes" id="UP000299102">
    <property type="component" value="Unassembled WGS sequence"/>
</dbReference>
<reference evidence="1 2" key="1">
    <citation type="journal article" date="2019" name="Commun. Biol.">
        <title>The bagworm genome reveals a unique fibroin gene that provides high tensile strength.</title>
        <authorList>
            <person name="Kono N."/>
            <person name="Nakamura H."/>
            <person name="Ohtoshi R."/>
            <person name="Tomita M."/>
            <person name="Numata K."/>
            <person name="Arakawa K."/>
        </authorList>
    </citation>
    <scope>NUCLEOTIDE SEQUENCE [LARGE SCALE GENOMIC DNA]</scope>
</reference>
<evidence type="ECO:0008006" key="3">
    <source>
        <dbReference type="Google" id="ProtNLM"/>
    </source>
</evidence>